<reference evidence="11 12" key="1">
    <citation type="submission" date="2024-07" db="EMBL/GenBank/DDBJ databases">
        <title>Draft sequence of the Neodothiora populina.</title>
        <authorList>
            <person name="Drown D.D."/>
            <person name="Schuette U.S."/>
            <person name="Buechlein A.B."/>
            <person name="Rusch D.R."/>
            <person name="Winton L.W."/>
            <person name="Adams G.A."/>
        </authorList>
    </citation>
    <scope>NUCLEOTIDE SEQUENCE [LARGE SCALE GENOMIC DNA]</scope>
    <source>
        <strain evidence="11 12">CPC 39397</strain>
    </source>
</reference>
<dbReference type="PROSITE" id="PS51257">
    <property type="entry name" value="PROKAR_LIPOPROTEIN"/>
    <property type="match status" value="1"/>
</dbReference>
<dbReference type="PANTHER" id="PTHR48022:SF26">
    <property type="entry name" value="MAJOR FACILITATOR SUPERFAMILY (MFS) PROFILE DOMAIN-CONTAINING PROTEIN-RELATED"/>
    <property type="match status" value="1"/>
</dbReference>
<evidence type="ECO:0000256" key="7">
    <source>
        <dbReference type="RuleBase" id="RU003346"/>
    </source>
</evidence>
<protein>
    <recommendedName>
        <fullName evidence="10">Major facilitator superfamily (MFS) profile domain-containing protein</fullName>
    </recommendedName>
</protein>
<sequence>MPYFGLKGNALTFWVTIACATDMTLFGYDQGVFGGVVVTDDYLETLNLVGPTKTSLSGTVTAIYDIGCFFGAIAAVIVGDRLGRKKTILAGTTIMSIGAILQIAAYSVPQMIVGRIVAGIGNGMNTATAPVWQGECSKASWRGKLIVIEMIMNIAGFSLSNWVTYGFSFVGGPVAWRVPLAFQFLFIFILFGTVPWLPESPRWLIAKGRIAEAEQILADLESTDPDDPYIVSESKEIQYAVTYERENAIPWKDLLRGKTGKEGGTCTMRRLFLGMGTQAMQQLSGINVTSYYLPTVLIESVGLTNNLARLLAACNSVSYLAFSLIGIPNVERWGRRKMMMYAAAGQCFCYLMITVLIRFNELPGYSGAKEVASASVAFFFLYYVFFGIGWQGVPWLYPTEINSLSMRTKGAALGTATNWIFNFMVVEITQIGIQNLQWKFYIIWTLLNGAFVPIVYLFYPETADRTLEDLDRYFRENHNVIVCFDKEAISSKRPLAYIEHEETEIRRQSSITGAGANQAAAMYRMGQLDKARGNSVGGASVHQEFKEKDDTL</sequence>
<dbReference type="Gene3D" id="1.20.1250.20">
    <property type="entry name" value="MFS general substrate transporter like domains"/>
    <property type="match status" value="1"/>
</dbReference>
<feature type="transmembrane region" description="Helical" evidence="8">
    <location>
        <begin position="176"/>
        <end position="197"/>
    </location>
</feature>
<feature type="transmembrane region" description="Helical" evidence="8">
    <location>
        <begin position="371"/>
        <end position="390"/>
    </location>
</feature>
<evidence type="ECO:0000256" key="4">
    <source>
        <dbReference type="ARBA" id="ARBA00022692"/>
    </source>
</evidence>
<feature type="chain" id="PRO_5045286871" description="Major facilitator superfamily (MFS) profile domain-containing protein" evidence="9">
    <location>
        <begin position="21"/>
        <end position="552"/>
    </location>
</feature>
<evidence type="ECO:0000256" key="1">
    <source>
        <dbReference type="ARBA" id="ARBA00004141"/>
    </source>
</evidence>
<dbReference type="EMBL" id="JBFMKM010000012">
    <property type="protein sequence ID" value="KAL1301943.1"/>
    <property type="molecule type" value="Genomic_DNA"/>
</dbReference>
<evidence type="ECO:0000256" key="6">
    <source>
        <dbReference type="ARBA" id="ARBA00023136"/>
    </source>
</evidence>
<dbReference type="PANTHER" id="PTHR48022">
    <property type="entry name" value="PLASTIDIC GLUCOSE TRANSPORTER 4"/>
    <property type="match status" value="1"/>
</dbReference>
<organism evidence="11 12">
    <name type="scientific">Neodothiora populina</name>
    <dbReference type="NCBI Taxonomy" id="2781224"/>
    <lineage>
        <taxon>Eukaryota</taxon>
        <taxon>Fungi</taxon>
        <taxon>Dikarya</taxon>
        <taxon>Ascomycota</taxon>
        <taxon>Pezizomycotina</taxon>
        <taxon>Dothideomycetes</taxon>
        <taxon>Dothideomycetidae</taxon>
        <taxon>Dothideales</taxon>
        <taxon>Dothioraceae</taxon>
        <taxon>Neodothiora</taxon>
    </lineage>
</organism>
<dbReference type="InterPro" id="IPR003663">
    <property type="entry name" value="Sugar/inositol_transpt"/>
</dbReference>
<dbReference type="InterPro" id="IPR005829">
    <property type="entry name" value="Sugar_transporter_CS"/>
</dbReference>
<dbReference type="PROSITE" id="PS50850">
    <property type="entry name" value="MFS"/>
    <property type="match status" value="1"/>
</dbReference>
<dbReference type="PROSITE" id="PS00216">
    <property type="entry name" value="SUGAR_TRANSPORT_1"/>
    <property type="match status" value="1"/>
</dbReference>
<gene>
    <name evidence="11" type="ORF">AAFC00_002402</name>
</gene>
<feature type="transmembrane region" description="Helical" evidence="8">
    <location>
        <begin position="440"/>
        <end position="459"/>
    </location>
</feature>
<keyword evidence="5 8" id="KW-1133">Transmembrane helix</keyword>
<feature type="transmembrane region" description="Helical" evidence="8">
    <location>
        <begin position="56"/>
        <end position="78"/>
    </location>
</feature>
<keyword evidence="3 7" id="KW-0813">Transport</keyword>
<feature type="domain" description="Major facilitator superfamily (MFS) profile" evidence="10">
    <location>
        <begin position="15"/>
        <end position="463"/>
    </location>
</feature>
<feature type="transmembrane region" description="Helical" evidence="8">
    <location>
        <begin position="339"/>
        <end position="359"/>
    </location>
</feature>
<evidence type="ECO:0000256" key="3">
    <source>
        <dbReference type="ARBA" id="ARBA00022448"/>
    </source>
</evidence>
<dbReference type="GeneID" id="95976104"/>
<dbReference type="RefSeq" id="XP_069198219.1">
    <property type="nucleotide sequence ID" value="XM_069341709.1"/>
</dbReference>
<dbReference type="Pfam" id="PF00083">
    <property type="entry name" value="Sugar_tr"/>
    <property type="match status" value="1"/>
</dbReference>
<evidence type="ECO:0000256" key="5">
    <source>
        <dbReference type="ARBA" id="ARBA00022989"/>
    </source>
</evidence>
<evidence type="ECO:0000259" key="10">
    <source>
        <dbReference type="PROSITE" id="PS50850"/>
    </source>
</evidence>
<comment type="caution">
    <text evidence="11">The sequence shown here is derived from an EMBL/GenBank/DDBJ whole genome shotgun (WGS) entry which is preliminary data.</text>
</comment>
<comment type="similarity">
    <text evidence="2 7">Belongs to the major facilitator superfamily. Sugar transporter (TC 2.A.1.1) family.</text>
</comment>
<dbReference type="InterPro" id="IPR036259">
    <property type="entry name" value="MFS_trans_sf"/>
</dbReference>
<evidence type="ECO:0000313" key="12">
    <source>
        <dbReference type="Proteomes" id="UP001562354"/>
    </source>
</evidence>
<dbReference type="InterPro" id="IPR050360">
    <property type="entry name" value="MFS_Sugar_Transporters"/>
</dbReference>
<feature type="transmembrane region" description="Helical" evidence="8">
    <location>
        <begin position="87"/>
        <end position="106"/>
    </location>
</feature>
<comment type="subcellular location">
    <subcellularLocation>
        <location evidence="1">Membrane</location>
        <topology evidence="1">Multi-pass membrane protein</topology>
    </subcellularLocation>
</comment>
<dbReference type="InterPro" id="IPR020846">
    <property type="entry name" value="MFS_dom"/>
</dbReference>
<keyword evidence="4 8" id="KW-0812">Transmembrane</keyword>
<feature type="transmembrane region" description="Helical" evidence="8">
    <location>
        <begin position="112"/>
        <end position="133"/>
    </location>
</feature>
<feature type="transmembrane region" description="Helical" evidence="8">
    <location>
        <begin position="410"/>
        <end position="428"/>
    </location>
</feature>
<keyword evidence="6 8" id="KW-0472">Membrane</keyword>
<dbReference type="NCBIfam" id="TIGR00879">
    <property type="entry name" value="SP"/>
    <property type="match status" value="1"/>
</dbReference>
<feature type="signal peptide" evidence="9">
    <location>
        <begin position="1"/>
        <end position="20"/>
    </location>
</feature>
<proteinExistence type="inferred from homology"/>
<evidence type="ECO:0000256" key="9">
    <source>
        <dbReference type="SAM" id="SignalP"/>
    </source>
</evidence>
<accession>A0ABR3P7Q6</accession>
<evidence type="ECO:0000313" key="11">
    <source>
        <dbReference type="EMBL" id="KAL1301943.1"/>
    </source>
</evidence>
<dbReference type="PRINTS" id="PR00171">
    <property type="entry name" value="SUGRTRNSPORT"/>
</dbReference>
<dbReference type="InterPro" id="IPR005828">
    <property type="entry name" value="MFS_sugar_transport-like"/>
</dbReference>
<dbReference type="SUPFAM" id="SSF103473">
    <property type="entry name" value="MFS general substrate transporter"/>
    <property type="match status" value="1"/>
</dbReference>
<feature type="transmembrane region" description="Helical" evidence="8">
    <location>
        <begin position="145"/>
        <end position="164"/>
    </location>
</feature>
<evidence type="ECO:0000256" key="2">
    <source>
        <dbReference type="ARBA" id="ARBA00010992"/>
    </source>
</evidence>
<evidence type="ECO:0000256" key="8">
    <source>
        <dbReference type="SAM" id="Phobius"/>
    </source>
</evidence>
<dbReference type="Proteomes" id="UP001562354">
    <property type="component" value="Unassembled WGS sequence"/>
</dbReference>
<keyword evidence="12" id="KW-1185">Reference proteome</keyword>
<keyword evidence="9" id="KW-0732">Signal</keyword>
<name>A0ABR3P7Q6_9PEZI</name>